<feature type="transmembrane region" description="Helical" evidence="19">
    <location>
        <begin position="374"/>
        <end position="396"/>
    </location>
</feature>
<accession>A0AAW1DA31</accession>
<evidence type="ECO:0000256" key="15">
    <source>
        <dbReference type="ARBA" id="ARBA00029567"/>
    </source>
</evidence>
<dbReference type="InterPro" id="IPR033895">
    <property type="entry name" value="GPT"/>
</dbReference>
<dbReference type="GO" id="GO:0005789">
    <property type="term" value="C:endoplasmic reticulum membrane"/>
    <property type="evidence" value="ECO:0007669"/>
    <property type="project" value="UniProtKB-SubCell"/>
</dbReference>
<evidence type="ECO:0000313" key="21">
    <source>
        <dbReference type="Proteomes" id="UP001461498"/>
    </source>
</evidence>
<evidence type="ECO:0000256" key="3">
    <source>
        <dbReference type="ARBA" id="ARBA00004922"/>
    </source>
</evidence>
<feature type="transmembrane region" description="Helical" evidence="19">
    <location>
        <begin position="223"/>
        <end position="241"/>
    </location>
</feature>
<keyword evidence="11" id="KW-0256">Endoplasmic reticulum</keyword>
<evidence type="ECO:0000256" key="19">
    <source>
        <dbReference type="SAM" id="Phobius"/>
    </source>
</evidence>
<evidence type="ECO:0000313" key="20">
    <source>
        <dbReference type="EMBL" id="KAK9507302.1"/>
    </source>
</evidence>
<dbReference type="GO" id="GO:0016757">
    <property type="term" value="F:glycosyltransferase activity"/>
    <property type="evidence" value="ECO:0007669"/>
    <property type="project" value="UniProtKB-KW"/>
</dbReference>
<dbReference type="CDD" id="cd06855">
    <property type="entry name" value="GT_GPT_euk"/>
    <property type="match status" value="1"/>
</dbReference>
<evidence type="ECO:0000256" key="4">
    <source>
        <dbReference type="ARBA" id="ARBA00009317"/>
    </source>
</evidence>
<gene>
    <name evidence="20" type="ORF">O3M35_007187</name>
</gene>
<dbReference type="GO" id="GO:0046872">
    <property type="term" value="F:metal ion binding"/>
    <property type="evidence" value="ECO:0007669"/>
    <property type="project" value="UniProtKB-KW"/>
</dbReference>
<feature type="transmembrane region" description="Helical" evidence="19">
    <location>
        <begin position="253"/>
        <end position="271"/>
    </location>
</feature>
<dbReference type="Pfam" id="PF00953">
    <property type="entry name" value="Glycos_transf_4"/>
    <property type="match status" value="1"/>
</dbReference>
<evidence type="ECO:0000256" key="14">
    <source>
        <dbReference type="ARBA" id="ARBA00023136"/>
    </source>
</evidence>
<keyword evidence="21" id="KW-1185">Reference proteome</keyword>
<feature type="transmembrane region" description="Helical" evidence="19">
    <location>
        <begin position="95"/>
        <end position="114"/>
    </location>
</feature>
<dbReference type="EMBL" id="JAPXFL010000004">
    <property type="protein sequence ID" value="KAK9507302.1"/>
    <property type="molecule type" value="Genomic_DNA"/>
</dbReference>
<evidence type="ECO:0000256" key="10">
    <source>
        <dbReference type="ARBA" id="ARBA00022723"/>
    </source>
</evidence>
<keyword evidence="7" id="KW-0328">Glycosyltransferase</keyword>
<dbReference type="GO" id="GO:0006488">
    <property type="term" value="P:dolichol-linked oligosaccharide biosynthetic process"/>
    <property type="evidence" value="ECO:0007669"/>
    <property type="project" value="InterPro"/>
</dbReference>
<evidence type="ECO:0000256" key="17">
    <source>
        <dbReference type="ARBA" id="ARBA00044717"/>
    </source>
</evidence>
<feature type="transmembrane region" description="Helical" evidence="19">
    <location>
        <begin position="59"/>
        <end position="80"/>
    </location>
</feature>
<dbReference type="GO" id="GO:0003975">
    <property type="term" value="F:UDP-N-acetylglucosamine-dolichyl-phosphate N-acetylglucosaminephosphotransferase activity"/>
    <property type="evidence" value="ECO:0007669"/>
    <property type="project" value="UniProtKB-EC"/>
</dbReference>
<evidence type="ECO:0000256" key="9">
    <source>
        <dbReference type="ARBA" id="ARBA00022692"/>
    </source>
</evidence>
<comment type="cofactor">
    <cofactor evidence="1">
        <name>Mg(2+)</name>
        <dbReference type="ChEBI" id="CHEBI:18420"/>
    </cofactor>
</comment>
<feature type="transmembrane region" description="Helical" evidence="19">
    <location>
        <begin position="126"/>
        <end position="147"/>
    </location>
</feature>
<comment type="pathway">
    <text evidence="3">Protein modification; protein glycosylation.</text>
</comment>
<dbReference type="PANTHER" id="PTHR10571">
    <property type="entry name" value="UDP-N-ACETYLGLUCOSAMINE--DOLICHYL-PHOSPHATE N-ACETYLGLUCOSAMINEPHOSPHOTRANSFERASE"/>
    <property type="match status" value="1"/>
</dbReference>
<evidence type="ECO:0000256" key="11">
    <source>
        <dbReference type="ARBA" id="ARBA00022824"/>
    </source>
</evidence>
<evidence type="ECO:0000256" key="13">
    <source>
        <dbReference type="ARBA" id="ARBA00022989"/>
    </source>
</evidence>
<dbReference type="Proteomes" id="UP001461498">
    <property type="component" value="Unassembled WGS sequence"/>
</dbReference>
<comment type="catalytic activity">
    <reaction evidence="18">
        <text>a di-trans,poly-cis-dolichyl phosphate + UDP-N-acetyl-alpha-D-glucosamine = an N-acetyl-alpha-D-glucosaminyl-diphospho-di-trans,poly-cis-dolichol + UMP</text>
        <dbReference type="Rhea" id="RHEA:13289"/>
        <dbReference type="Rhea" id="RHEA-COMP:19498"/>
        <dbReference type="Rhea" id="RHEA-COMP:19507"/>
        <dbReference type="ChEBI" id="CHEBI:57683"/>
        <dbReference type="ChEBI" id="CHEBI:57705"/>
        <dbReference type="ChEBI" id="CHEBI:57865"/>
        <dbReference type="ChEBI" id="CHEBI:58427"/>
        <dbReference type="EC" id="2.7.8.15"/>
    </reaction>
    <physiologicalReaction direction="left-to-right" evidence="18">
        <dbReference type="Rhea" id="RHEA:13290"/>
    </physiologicalReaction>
</comment>
<evidence type="ECO:0000256" key="1">
    <source>
        <dbReference type="ARBA" id="ARBA00001946"/>
    </source>
</evidence>
<evidence type="ECO:0000256" key="16">
    <source>
        <dbReference type="ARBA" id="ARBA00033238"/>
    </source>
</evidence>
<keyword evidence="9 19" id="KW-0812">Transmembrane</keyword>
<sequence>MDHYYSLEVWLPITFNCMLSLFAYYVTLRLIPKVGSSFIKAHLFGIDLNKTNTEKIPEAIGVVTGCMFLIVMFLFIPLAFGPAILHNSHFPYDELVKMVSALLSICCMLLLGFADDVLDLRWKHKLLLPTVASLPLLMVYYVTFNSTTIIVPKPLRIWFGFSLDLGLLYYLYMGMLAVFCTNAINILSGVNGLEAGQSVVIACSIAIFNLCELSGNLWRTHQFSLYFIIPFISTTMALLKYNWFPSKVFVGDTFCYFAGMTFAVVGILGHFSKTVLLFFIPQIVNFIYSIPQLFHMIPCPRHRLPRLNHDGLVDASKVQFSSDEIGHLGFIVLFIFDKLRLIDITYKGNTATVNNLTIINYLLIKIGPMHEEHLTTVLLTIQIMCSGIAFLIRYPLASIFYDIS</sequence>
<keyword evidence="14 19" id="KW-0472">Membrane</keyword>
<comment type="subcellular location">
    <subcellularLocation>
        <location evidence="2">Endoplasmic reticulum membrane</location>
        <topology evidence="2">Multi-pass membrane protein</topology>
    </subcellularLocation>
</comment>
<name>A0AAW1DA31_9HEMI</name>
<comment type="similarity">
    <text evidence="4">Belongs to the glycosyltransferase 4 family.</text>
</comment>
<dbReference type="InterPro" id="IPR000715">
    <property type="entry name" value="Glycosyl_transferase_4"/>
</dbReference>
<evidence type="ECO:0000256" key="2">
    <source>
        <dbReference type="ARBA" id="ARBA00004477"/>
    </source>
</evidence>
<evidence type="ECO:0000256" key="6">
    <source>
        <dbReference type="ARBA" id="ARBA00017659"/>
    </source>
</evidence>
<evidence type="ECO:0000256" key="12">
    <source>
        <dbReference type="ARBA" id="ARBA00022842"/>
    </source>
</evidence>
<keyword evidence="12" id="KW-0460">Magnesium</keyword>
<feature type="transmembrane region" description="Helical" evidence="19">
    <location>
        <begin position="167"/>
        <end position="187"/>
    </location>
</feature>
<evidence type="ECO:0000256" key="18">
    <source>
        <dbReference type="ARBA" id="ARBA00045078"/>
    </source>
</evidence>
<dbReference type="AlphaFoldDB" id="A0AAW1DA31"/>
<comment type="caution">
    <text evidence="20">The sequence shown here is derived from an EMBL/GenBank/DDBJ whole genome shotgun (WGS) entry which is preliminary data.</text>
</comment>
<keyword evidence="13 19" id="KW-1133">Transmembrane helix</keyword>
<feature type="transmembrane region" description="Helical" evidence="19">
    <location>
        <begin position="12"/>
        <end position="31"/>
    </location>
</feature>
<dbReference type="PANTHER" id="PTHR10571:SF0">
    <property type="entry name" value="UDP-N-ACETYLGLUCOSAMINE--DOLICHYL-PHOSPHATE N-ACETYLGLUCOSAMINEPHOSPHOTRANSFERASE"/>
    <property type="match status" value="1"/>
</dbReference>
<evidence type="ECO:0000256" key="8">
    <source>
        <dbReference type="ARBA" id="ARBA00022679"/>
    </source>
</evidence>
<dbReference type="EC" id="2.7.8.15" evidence="5"/>
<feature type="transmembrane region" description="Helical" evidence="19">
    <location>
        <begin position="277"/>
        <end position="297"/>
    </location>
</feature>
<reference evidence="20 21" key="1">
    <citation type="submission" date="2022-12" db="EMBL/GenBank/DDBJ databases">
        <title>Chromosome-level genome assembly of true bugs.</title>
        <authorList>
            <person name="Ma L."/>
            <person name="Li H."/>
        </authorList>
    </citation>
    <scope>NUCLEOTIDE SEQUENCE [LARGE SCALE GENOMIC DNA]</scope>
    <source>
        <strain evidence="20">Lab_2022b</strain>
    </source>
</reference>
<evidence type="ECO:0000256" key="5">
    <source>
        <dbReference type="ARBA" id="ARBA00013225"/>
    </source>
</evidence>
<keyword evidence="10" id="KW-0479">Metal-binding</keyword>
<proteinExistence type="inferred from homology"/>
<organism evidence="20 21">
    <name type="scientific">Rhynocoris fuscipes</name>
    <dbReference type="NCBI Taxonomy" id="488301"/>
    <lineage>
        <taxon>Eukaryota</taxon>
        <taxon>Metazoa</taxon>
        <taxon>Ecdysozoa</taxon>
        <taxon>Arthropoda</taxon>
        <taxon>Hexapoda</taxon>
        <taxon>Insecta</taxon>
        <taxon>Pterygota</taxon>
        <taxon>Neoptera</taxon>
        <taxon>Paraneoptera</taxon>
        <taxon>Hemiptera</taxon>
        <taxon>Heteroptera</taxon>
        <taxon>Panheteroptera</taxon>
        <taxon>Cimicomorpha</taxon>
        <taxon>Reduviidae</taxon>
        <taxon>Harpactorinae</taxon>
        <taxon>Harpactorini</taxon>
        <taxon>Rhynocoris</taxon>
    </lineage>
</organism>
<comment type="function">
    <text evidence="17">UDP-N-acetylglucosamine--dolichyl-phosphate N-acetylglucosaminephosphotransferase that operates in the biosynthetic pathway of dolichol-linked oligosaccharides, the glycan precursors employed in protein asparagine (N)-glycosylation. The assembly of dolichol-linked oligosaccharides begins on the cytosolic side of the endoplasmic reticulum membrane and finishes in its lumen. The sequential addition of sugars to dolichol pyrophosphate produces dolichol-linked oligosaccharides containing fourteen sugars, including two GlcNAcs, nine mannoses and three glucoses. Once assembled, the oligosaccharide is transferred from the lipid to nascent proteins by oligosaccharyltransferases. Catalyzes the initial step of dolichol-linked oligosaccharide biosynthesis, transfering GlcNAc-1-P from cytosolic UDP-GlcNAc onto the carrier lipid dolichyl phosphate (P-dolichol), yielding GlcNAc-P-P-dolichol embedded in the cytoplasmic leaflet of the endoplasmic reticulum membrane.</text>
</comment>
<evidence type="ECO:0000256" key="7">
    <source>
        <dbReference type="ARBA" id="ARBA00022676"/>
    </source>
</evidence>
<protein>
    <recommendedName>
        <fullName evidence="6">UDP-N-acetylglucosamine--dolichyl-phosphate N-acetylglucosaminephosphotransferase</fullName>
        <ecNumber evidence="5">2.7.8.15</ecNumber>
    </recommendedName>
    <alternativeName>
        <fullName evidence="15">GlcNAc-1-P transferase</fullName>
    </alternativeName>
    <alternativeName>
        <fullName evidence="16">N-acetylglucosamine-1-phosphate transferase</fullName>
    </alternativeName>
</protein>
<keyword evidence="8" id="KW-0808">Transferase</keyword>